<name>A0A1C7EC40_9BACL</name>
<organism evidence="9 10">
    <name type="scientific">Planococcus plakortidis</name>
    <dbReference type="NCBI Taxonomy" id="1038856"/>
    <lineage>
        <taxon>Bacteria</taxon>
        <taxon>Bacillati</taxon>
        <taxon>Bacillota</taxon>
        <taxon>Bacilli</taxon>
        <taxon>Bacillales</taxon>
        <taxon>Caryophanaceae</taxon>
        <taxon>Planococcus</taxon>
    </lineage>
</organism>
<dbReference type="OrthoDB" id="9774335at2"/>
<evidence type="ECO:0000256" key="6">
    <source>
        <dbReference type="ARBA" id="ARBA00022989"/>
    </source>
</evidence>
<evidence type="ECO:0000256" key="4">
    <source>
        <dbReference type="ARBA" id="ARBA00022692"/>
    </source>
</evidence>
<feature type="transmembrane region" description="Helical" evidence="8">
    <location>
        <begin position="115"/>
        <end position="131"/>
    </location>
</feature>
<dbReference type="InterPro" id="IPR000802">
    <property type="entry name" value="Arsenical_pump_ArsB"/>
</dbReference>
<evidence type="ECO:0000313" key="10">
    <source>
        <dbReference type="Proteomes" id="UP000092650"/>
    </source>
</evidence>
<feature type="transmembrane region" description="Helical" evidence="8">
    <location>
        <begin position="93"/>
        <end position="109"/>
    </location>
</feature>
<dbReference type="STRING" id="1038856.BBI15_14230"/>
<feature type="transmembrane region" description="Helical" evidence="8">
    <location>
        <begin position="138"/>
        <end position="158"/>
    </location>
</feature>
<dbReference type="GO" id="GO:0005886">
    <property type="term" value="C:plasma membrane"/>
    <property type="evidence" value="ECO:0007669"/>
    <property type="project" value="UniProtKB-SubCell"/>
</dbReference>
<evidence type="ECO:0000256" key="8">
    <source>
        <dbReference type="RuleBase" id="RU004993"/>
    </source>
</evidence>
<dbReference type="NCBIfam" id="TIGR00935">
    <property type="entry name" value="2a45"/>
    <property type="match status" value="1"/>
</dbReference>
<dbReference type="Proteomes" id="UP000092650">
    <property type="component" value="Chromosome"/>
</dbReference>
<dbReference type="EMBL" id="CP016539">
    <property type="protein sequence ID" value="ANU21261.1"/>
    <property type="molecule type" value="Genomic_DNA"/>
</dbReference>
<gene>
    <name evidence="9" type="ORF">BBI15_14230</name>
</gene>
<dbReference type="KEGG" id="ppla:BBI15_14230"/>
<dbReference type="Pfam" id="PF02040">
    <property type="entry name" value="ArsB"/>
    <property type="match status" value="1"/>
</dbReference>
<comment type="subcellular location">
    <subcellularLocation>
        <location evidence="1 8">Cell membrane</location>
        <topology evidence="1 8">Multi-pass membrane protein</topology>
    </subcellularLocation>
</comment>
<protein>
    <recommendedName>
        <fullName evidence="8">Arsenical pump membrane protein</fullName>
    </recommendedName>
</protein>
<proteinExistence type="inferred from homology"/>
<evidence type="ECO:0000256" key="5">
    <source>
        <dbReference type="ARBA" id="ARBA00022849"/>
    </source>
</evidence>
<dbReference type="PANTHER" id="PTHR43302:SF5">
    <property type="entry name" value="TRANSPORTER ARSB-RELATED"/>
    <property type="match status" value="1"/>
</dbReference>
<evidence type="ECO:0000256" key="1">
    <source>
        <dbReference type="ARBA" id="ARBA00004651"/>
    </source>
</evidence>
<keyword evidence="10" id="KW-1185">Reference proteome</keyword>
<comment type="similarity">
    <text evidence="2 8">Belongs to the ArsB family.</text>
</comment>
<comment type="caution">
    <text evidence="8">Lacks conserved residue(s) required for the propagation of feature annotation.</text>
</comment>
<keyword evidence="3" id="KW-1003">Cell membrane</keyword>
<accession>A0A1C7EC40</accession>
<feature type="transmembrane region" description="Helical" evidence="8">
    <location>
        <begin position="225"/>
        <end position="242"/>
    </location>
</feature>
<dbReference type="PANTHER" id="PTHR43302">
    <property type="entry name" value="TRANSPORTER ARSB-RELATED"/>
    <property type="match status" value="1"/>
</dbReference>
<feature type="transmembrane region" description="Helical" evidence="8">
    <location>
        <begin position="53"/>
        <end position="72"/>
    </location>
</feature>
<keyword evidence="6 8" id="KW-1133">Transmembrane helix</keyword>
<keyword evidence="7 8" id="KW-0472">Membrane</keyword>
<dbReference type="AlphaFoldDB" id="A0A1C7EC40"/>
<feature type="transmembrane region" description="Helical" evidence="8">
    <location>
        <begin position="403"/>
        <end position="427"/>
    </location>
</feature>
<dbReference type="PRINTS" id="PR00758">
    <property type="entry name" value="ARSENICPUMP"/>
</dbReference>
<reference evidence="9" key="1">
    <citation type="submission" date="2016-10" db="EMBL/GenBank/DDBJ databases">
        <authorList>
            <person name="See-Too W.S."/>
        </authorList>
    </citation>
    <scope>NUCLEOTIDE SEQUENCE [LARGE SCALE GENOMIC DNA]</scope>
    <source>
        <strain evidence="9">DSM 23997</strain>
    </source>
</reference>
<dbReference type="GO" id="GO:0015105">
    <property type="term" value="F:arsenite transmembrane transporter activity"/>
    <property type="evidence" value="ECO:0007669"/>
    <property type="project" value="InterPro"/>
</dbReference>
<feature type="transmembrane region" description="Helical" evidence="8">
    <location>
        <begin position="318"/>
        <end position="336"/>
    </location>
</feature>
<evidence type="ECO:0000313" key="9">
    <source>
        <dbReference type="EMBL" id="ANU21261.1"/>
    </source>
</evidence>
<dbReference type="RefSeq" id="WP_068871983.1">
    <property type="nucleotide sequence ID" value="NZ_CP016539.2"/>
</dbReference>
<evidence type="ECO:0000256" key="7">
    <source>
        <dbReference type="ARBA" id="ARBA00023136"/>
    </source>
</evidence>
<evidence type="ECO:0000256" key="2">
    <source>
        <dbReference type="ARBA" id="ARBA00006433"/>
    </source>
</evidence>
<feature type="transmembrane region" description="Helical" evidence="8">
    <location>
        <begin position="248"/>
        <end position="267"/>
    </location>
</feature>
<dbReference type="NCBIfam" id="NF011980">
    <property type="entry name" value="PRK15445.1"/>
    <property type="match status" value="1"/>
</dbReference>
<sequence>MDVWLAIIIFLVTLLFVIWQPRGLSIGWSAIAGAVVALVFGVVDFGDVWDVTGIVWNATLTFVALIIISLILDEIGFFEWAALHMARFAKGSGLRMFFLVTLLGAFVAALFANDGAALILTPIVLAMVRALKFRDTMILPFIMASGFIADTASLPFVISNLVNIVSADFFGIGFTEYALHMVVPNLFSIVASMLVLYLFFKKDIPGRFDPGVLKKPDTAIKDIRIFRLSWVVLAILLIGYFMSESLEIPVSLIAGSIAIIFLAIARNSKHVETMTVLKGAPWAIVFFSIGMYVVVYGLRNVGLTSVLAQAIEWTAGHGLYAATVGMGFIAAILSSGMNNMPTVMINALAIAEANTNGVMRDALIYANVIGSDLGPKITPIGSLATLLWLHVLKTKGVEISWGYYFKVGIILTVPTLFITLTGLYLWLTVLN</sequence>
<feature type="transmembrane region" description="Helical" evidence="8">
    <location>
        <begin position="279"/>
        <end position="298"/>
    </location>
</feature>
<feature type="transmembrane region" description="Helical" evidence="8">
    <location>
        <begin position="178"/>
        <end position="200"/>
    </location>
</feature>
<evidence type="ECO:0000256" key="3">
    <source>
        <dbReference type="ARBA" id="ARBA00022475"/>
    </source>
</evidence>
<dbReference type="GO" id="GO:0046685">
    <property type="term" value="P:response to arsenic-containing substance"/>
    <property type="evidence" value="ECO:0007669"/>
    <property type="project" value="UniProtKB-KW"/>
</dbReference>
<comment type="function">
    <text evidence="8">Involved in arsenical resistance. Thought to form the channel of an arsenite pump.</text>
</comment>
<keyword evidence="4 8" id="KW-0812">Transmembrane</keyword>
<keyword evidence="8" id="KW-0813">Transport</keyword>
<keyword evidence="5 8" id="KW-0059">Arsenical resistance</keyword>
<dbReference type="CDD" id="cd01118">
    <property type="entry name" value="ArsB_permease"/>
    <property type="match status" value="1"/>
</dbReference>